<evidence type="ECO:0000256" key="1">
    <source>
        <dbReference type="SAM" id="MobiDB-lite"/>
    </source>
</evidence>
<feature type="region of interest" description="Disordered" evidence="1">
    <location>
        <begin position="222"/>
        <end position="281"/>
    </location>
</feature>
<dbReference type="STRING" id="662479.C440_06767"/>
<dbReference type="Pfam" id="PF13559">
    <property type="entry name" value="DUF4129"/>
    <property type="match status" value="1"/>
</dbReference>
<dbReference type="OrthoDB" id="292937at2157"/>
<evidence type="ECO:0000313" key="4">
    <source>
        <dbReference type="Proteomes" id="UP000011550"/>
    </source>
</evidence>
<reference evidence="3 4" key="1">
    <citation type="journal article" date="2014" name="PLoS Genet.">
        <title>Phylogenetically driven sequencing of extremely halophilic archaea reveals strategies for static and dynamic osmo-response.</title>
        <authorList>
            <person name="Becker E.A."/>
            <person name="Seitzer P.M."/>
            <person name="Tritt A."/>
            <person name="Larsen D."/>
            <person name="Krusor M."/>
            <person name="Yao A.I."/>
            <person name="Wu D."/>
            <person name="Madern D."/>
            <person name="Eisen J.A."/>
            <person name="Darling A.E."/>
            <person name="Facciotti M.T."/>
        </authorList>
    </citation>
    <scope>NUCLEOTIDE SEQUENCE [LARGE SCALE GENOMIC DNA]</scope>
    <source>
        <strain evidence="3 4">ATCC BAA-1512</strain>
    </source>
</reference>
<feature type="domain" description="Protein-glutamine gamma-glutamyltransferase-like C-terminal" evidence="2">
    <location>
        <begin position="152"/>
        <end position="216"/>
    </location>
</feature>
<name>M0IIW3_9EURY</name>
<sequence length="281" mass="28687">MNRSHVFALLITVFALAVLGIAAGTLESARPAQTTQTTPGAPVTLHEQEESATQTNSPGGRPLISLALPDTDVTDGLTESGAQSGSVIVRLGLGIALLVAGGILVSWRLTSGDAAVSVTADDEAVSRVTEPEPSTPVGSPYDAPPMNDVYRAWQSMVSLLDPAGTEPQTPTELARTAVTAGLPEPAVQSVTDAFCAVRYGGKSPTDERERLARDALASIRQAMESASDEASACDVADASGSPDDAGSSTDADSLDGADSSAESDSAFLPVESDVPQSPPEP</sequence>
<feature type="region of interest" description="Disordered" evidence="1">
    <location>
        <begin position="29"/>
        <end position="68"/>
    </location>
</feature>
<dbReference type="Proteomes" id="UP000011550">
    <property type="component" value="Unassembled WGS sequence"/>
</dbReference>
<keyword evidence="4" id="KW-1185">Reference proteome</keyword>
<dbReference type="PATRIC" id="fig|662479.7.peg.1366"/>
<organism evidence="3 4">
    <name type="scientific">Haloferax mucosum ATCC BAA-1512</name>
    <dbReference type="NCBI Taxonomy" id="662479"/>
    <lineage>
        <taxon>Archaea</taxon>
        <taxon>Methanobacteriati</taxon>
        <taxon>Methanobacteriota</taxon>
        <taxon>Stenosarchaea group</taxon>
        <taxon>Halobacteria</taxon>
        <taxon>Halobacteriales</taxon>
        <taxon>Haloferacaceae</taxon>
        <taxon>Haloferax</taxon>
    </lineage>
</organism>
<evidence type="ECO:0000259" key="2">
    <source>
        <dbReference type="Pfam" id="PF13559"/>
    </source>
</evidence>
<dbReference type="RefSeq" id="WP_008319531.1">
    <property type="nucleotide sequence ID" value="NZ_AOLN01000010.1"/>
</dbReference>
<dbReference type="EMBL" id="AOLN01000010">
    <property type="protein sequence ID" value="ELZ95972.1"/>
    <property type="molecule type" value="Genomic_DNA"/>
</dbReference>
<comment type="caution">
    <text evidence="3">The sequence shown here is derived from an EMBL/GenBank/DDBJ whole genome shotgun (WGS) entry which is preliminary data.</text>
</comment>
<protein>
    <recommendedName>
        <fullName evidence="2">Protein-glutamine gamma-glutamyltransferase-like C-terminal domain-containing protein</fullName>
    </recommendedName>
</protein>
<feature type="compositionally biased region" description="Low complexity" evidence="1">
    <location>
        <begin position="234"/>
        <end position="266"/>
    </location>
</feature>
<evidence type="ECO:0000313" key="3">
    <source>
        <dbReference type="EMBL" id="ELZ95972.1"/>
    </source>
</evidence>
<gene>
    <name evidence="3" type="ORF">C440_06767</name>
</gene>
<proteinExistence type="predicted"/>
<dbReference type="AlphaFoldDB" id="M0IIW3"/>
<accession>M0IIW3</accession>
<dbReference type="InterPro" id="IPR025403">
    <property type="entry name" value="TgpA-like_C"/>
</dbReference>